<reference evidence="8" key="3">
    <citation type="submission" date="2020-06" db="EMBL/GenBank/DDBJ databases">
        <authorList>
            <person name="Arumugam K."/>
            <person name="Besarab I."/>
            <person name="Haryono M."/>
            <person name="Bagci C."/>
            <person name="Beier S."/>
            <person name="Buchfink B."/>
            <person name="Gorska A."/>
            <person name="Qiu G."/>
            <person name="Huson D.H."/>
            <person name="Williams R.B."/>
        </authorList>
    </citation>
    <scope>NUCLEOTIDE SEQUENCE</scope>
    <source>
        <strain evidence="8">SSA1</strain>
    </source>
</reference>
<evidence type="ECO:0000256" key="2">
    <source>
        <dbReference type="ARBA" id="ARBA00022741"/>
    </source>
</evidence>
<comment type="similarity">
    <text evidence="1 5 6">Belongs to the heat shock protein 70 family.</text>
</comment>
<comment type="function">
    <text evidence="5">Chaperone involved in the maturation of iron-sulfur cluster-containing proteins. Has a low intrinsic ATPase activity which is markedly stimulated by HscB.</text>
</comment>
<evidence type="ECO:0000256" key="5">
    <source>
        <dbReference type="HAMAP-Rule" id="MF_00679"/>
    </source>
</evidence>
<dbReference type="GO" id="GO:0016226">
    <property type="term" value="P:iron-sulfur cluster assembly"/>
    <property type="evidence" value="ECO:0007669"/>
    <property type="project" value="InterPro"/>
</dbReference>
<dbReference type="SUPFAM" id="SSF53067">
    <property type="entry name" value="Actin-like ATPase domain"/>
    <property type="match status" value="2"/>
</dbReference>
<evidence type="ECO:0000313" key="9">
    <source>
        <dbReference type="Proteomes" id="UP000021315"/>
    </source>
</evidence>
<proteinExistence type="inferred from homology"/>
<dbReference type="PROSITE" id="PS01036">
    <property type="entry name" value="HSP70_3"/>
    <property type="match status" value="1"/>
</dbReference>
<dbReference type="KEGG" id="acog:HWD57_01605"/>
<dbReference type="AlphaFoldDB" id="A0A080M9P0"/>
<dbReference type="FunFam" id="3.30.420.40:FF:000046">
    <property type="entry name" value="Chaperone protein HscA"/>
    <property type="match status" value="1"/>
</dbReference>
<dbReference type="PRINTS" id="PR00301">
    <property type="entry name" value="HEATSHOCK70"/>
</dbReference>
<dbReference type="InterPro" id="IPR043129">
    <property type="entry name" value="ATPase_NBD"/>
</dbReference>
<dbReference type="NCBIfam" id="NF003520">
    <property type="entry name" value="PRK05183.1"/>
    <property type="match status" value="1"/>
</dbReference>
<evidence type="ECO:0000313" key="7">
    <source>
        <dbReference type="EMBL" id="KFB77963.1"/>
    </source>
</evidence>
<dbReference type="Gene3D" id="2.60.34.10">
    <property type="entry name" value="Substrate Binding Domain Of DNAk, Chain A, domain 1"/>
    <property type="match status" value="1"/>
</dbReference>
<name>A0A080M9P0_9PROT</name>
<dbReference type="PROSITE" id="PS00297">
    <property type="entry name" value="HSP70_1"/>
    <property type="match status" value="1"/>
</dbReference>
<dbReference type="InterPro" id="IPR013126">
    <property type="entry name" value="Hsp_70_fam"/>
</dbReference>
<keyword evidence="9" id="KW-1185">Reference proteome</keyword>
<evidence type="ECO:0000256" key="4">
    <source>
        <dbReference type="ARBA" id="ARBA00023186"/>
    </source>
</evidence>
<dbReference type="STRING" id="1453999.AW06_000755"/>
<dbReference type="Pfam" id="PF00012">
    <property type="entry name" value="HSP70"/>
    <property type="match status" value="1"/>
</dbReference>
<dbReference type="GO" id="GO:0005524">
    <property type="term" value="F:ATP binding"/>
    <property type="evidence" value="ECO:0007669"/>
    <property type="project" value="UniProtKB-KW"/>
</dbReference>
<dbReference type="InterPro" id="IPR010236">
    <property type="entry name" value="ISC_FeS_clus_asmbl_HscA"/>
</dbReference>
<dbReference type="GO" id="GO:0140662">
    <property type="term" value="F:ATP-dependent protein folding chaperone"/>
    <property type="evidence" value="ECO:0007669"/>
    <property type="project" value="InterPro"/>
</dbReference>
<dbReference type="Gene3D" id="3.90.640.10">
    <property type="entry name" value="Actin, Chain A, domain 4"/>
    <property type="match status" value="1"/>
</dbReference>
<dbReference type="PANTHER" id="PTHR19375">
    <property type="entry name" value="HEAT SHOCK PROTEIN 70KDA"/>
    <property type="match status" value="1"/>
</dbReference>
<dbReference type="InterPro" id="IPR029047">
    <property type="entry name" value="HSP70_peptide-bd_sf"/>
</dbReference>
<evidence type="ECO:0000256" key="6">
    <source>
        <dbReference type="RuleBase" id="RU003322"/>
    </source>
</evidence>
<dbReference type="EMBL" id="JDST02000013">
    <property type="protein sequence ID" value="KFB77963.1"/>
    <property type="molecule type" value="Genomic_DNA"/>
</dbReference>
<dbReference type="InterPro" id="IPR029048">
    <property type="entry name" value="HSP70_C_sf"/>
</dbReference>
<protein>
    <recommendedName>
        <fullName evidence="5">Chaperone protein HscA homolog</fullName>
    </recommendedName>
</protein>
<keyword evidence="4 5" id="KW-0143">Chaperone</keyword>
<keyword evidence="2 5" id="KW-0547">Nucleotide-binding</keyword>
<dbReference type="HAMAP" id="MF_00679">
    <property type="entry name" value="HscA"/>
    <property type="match status" value="1"/>
</dbReference>
<dbReference type="GO" id="GO:0051082">
    <property type="term" value="F:unfolded protein binding"/>
    <property type="evidence" value="ECO:0007669"/>
    <property type="project" value="InterPro"/>
</dbReference>
<sequence>MALLQIAEPGESTAPHQHRLVIGIDLGTTNSLVATVRSGLAAVLGDELGRPLLPSVVRYLPDGHSEVGYEAQAKQALDPRNTIVSVKRFMGRGLQDIANREGMPYLFDDAPGMLRLHTAAGLKSPVEVSAEILRTLRRRAEASLGGVLLGAVITVPAYFDDAQRQATKDAARLAELPVLRLLNEPTAAAIAYGLDNAAEGVYAVYDLGGGTFDISILRLSRGIFEVLATGGDSALGGDDFDHRIFCWILETAGLRPLSVEDARMLLTRAREAKEYLTFHGVAQINAHLNSGEQIDLTLTTEIFAEITQTLVAKTMQPVKKALRDAGLSVAEVKGVVMVGGATRMPQVQRAVGDFFRQDPLNNLDPDKVVAIGAAKQANLLAGNGLAGDDWLLLDVIPLSLGLETMGGLVEKIVPRNSTIPTARAQEFTTFRDGQTALALHVVQGERELVSDCRSLARFELRGIPPMVAGAARIRVTFQVDADGLLAVTAREKTSGVAASIVVKPSYGLSDDEIAGMLKDSLVHVRDDALQRALKETQVDAERLVQAVSSALARDGDLLSADERARIDLDIARLQAAVRGDKRRQIMLAIDELEADTQNFAARRMDKSIRQAFTGRNINDLDGGSGGASTGETV</sequence>
<evidence type="ECO:0000256" key="1">
    <source>
        <dbReference type="ARBA" id="ARBA00007381"/>
    </source>
</evidence>
<evidence type="ECO:0000313" key="8">
    <source>
        <dbReference type="EMBL" id="QLH48625.1"/>
    </source>
</evidence>
<dbReference type="FunFam" id="2.60.34.10:FF:000005">
    <property type="entry name" value="Chaperone protein HscA homolog"/>
    <property type="match status" value="1"/>
</dbReference>
<dbReference type="Gene3D" id="1.20.1270.10">
    <property type="match status" value="1"/>
</dbReference>
<accession>A0A080M9P0</accession>
<dbReference type="SUPFAM" id="SSF100920">
    <property type="entry name" value="Heat shock protein 70kD (HSP70), peptide-binding domain"/>
    <property type="match status" value="1"/>
</dbReference>
<accession>A0A7D5SH69</accession>
<dbReference type="InterPro" id="IPR018181">
    <property type="entry name" value="Heat_shock_70_CS"/>
</dbReference>
<dbReference type="PROSITE" id="PS00329">
    <property type="entry name" value="HSP70_2"/>
    <property type="match status" value="1"/>
</dbReference>
<dbReference type="SUPFAM" id="SSF100934">
    <property type="entry name" value="Heat shock protein 70kD (HSP70), C-terminal subdomain"/>
    <property type="match status" value="1"/>
</dbReference>
<dbReference type="GO" id="GO:0016887">
    <property type="term" value="F:ATP hydrolysis activity"/>
    <property type="evidence" value="ECO:0007669"/>
    <property type="project" value="UniProtKB-UniRule"/>
</dbReference>
<evidence type="ECO:0000256" key="3">
    <source>
        <dbReference type="ARBA" id="ARBA00022840"/>
    </source>
</evidence>
<dbReference type="Gene3D" id="3.30.420.40">
    <property type="match status" value="2"/>
</dbReference>
<dbReference type="Proteomes" id="UP000509684">
    <property type="component" value="Chromosome"/>
</dbReference>
<gene>
    <name evidence="5 7" type="primary">hscA</name>
    <name evidence="7" type="ORF">AW06_000755</name>
    <name evidence="8" type="ORF">HWD57_01605</name>
</gene>
<dbReference type="Proteomes" id="UP000021315">
    <property type="component" value="Unassembled WGS sequence"/>
</dbReference>
<reference evidence="7 9" key="1">
    <citation type="submission" date="2014-02" db="EMBL/GenBank/DDBJ databases">
        <title>Expanding our view of genomic diversity in Candidatus Accumulibacter clades.</title>
        <authorList>
            <person name="Skennerton C.T."/>
            <person name="Barr J.J."/>
            <person name="Slater F.R."/>
            <person name="Bond P.L."/>
            <person name="Tyson G.W."/>
        </authorList>
    </citation>
    <scope>NUCLEOTIDE SEQUENCE [LARGE SCALE GENOMIC DNA]</scope>
    <source>
        <strain evidence="9">SK-02</strain>
    </source>
</reference>
<keyword evidence="3 5" id="KW-0067">ATP-binding</keyword>
<reference evidence="8 10" key="2">
    <citation type="journal article" date="2019" name="Microbiome">
        <title>Annotated bacterial chromosomes from frame-shift-corrected long-read metagenomic data.</title>
        <authorList>
            <person name="Arumugam K."/>
            <person name="Bagci C."/>
            <person name="Bessarab I."/>
            <person name="Beier S."/>
            <person name="Buchfink B."/>
            <person name="Gorska A."/>
            <person name="Qiu G."/>
            <person name="Huson D.H."/>
            <person name="Williams R.B.H."/>
        </authorList>
    </citation>
    <scope>NUCLEOTIDE SEQUENCE [LARGE SCALE GENOMIC DNA]</scope>
    <source>
        <strain evidence="8">SSA1</strain>
    </source>
</reference>
<organism evidence="7 9">
    <name type="scientific">Candidatus Accumulibacter cognatus</name>
    <dbReference type="NCBI Taxonomy" id="2954383"/>
    <lineage>
        <taxon>Bacteria</taxon>
        <taxon>Pseudomonadati</taxon>
        <taxon>Pseudomonadota</taxon>
        <taxon>Betaproteobacteria</taxon>
        <taxon>Candidatus Accumulibacter</taxon>
    </lineage>
</organism>
<dbReference type="NCBIfam" id="TIGR01991">
    <property type="entry name" value="HscA"/>
    <property type="match status" value="1"/>
</dbReference>
<evidence type="ECO:0000313" key="10">
    <source>
        <dbReference type="Proteomes" id="UP000509684"/>
    </source>
</evidence>
<dbReference type="RefSeq" id="WP_034945618.1">
    <property type="nucleotide sequence ID" value="NZ_JDST02000013.1"/>
</dbReference>
<dbReference type="EMBL" id="CP058708">
    <property type="protein sequence ID" value="QLH48625.1"/>
    <property type="molecule type" value="Genomic_DNA"/>
</dbReference>